<evidence type="ECO:0000313" key="1">
    <source>
        <dbReference type="EMBL" id="GAA0859991.1"/>
    </source>
</evidence>
<accession>A0ABP3X5F9</accession>
<proteinExistence type="predicted"/>
<gene>
    <name evidence="1" type="ORF">GCM10009114_35540</name>
</gene>
<dbReference type="Proteomes" id="UP001500359">
    <property type="component" value="Unassembled WGS sequence"/>
</dbReference>
<dbReference type="RefSeq" id="WP_343862423.1">
    <property type="nucleotide sequence ID" value="NZ_BAAAFD010000016.1"/>
</dbReference>
<evidence type="ECO:0000313" key="2">
    <source>
        <dbReference type="Proteomes" id="UP001500359"/>
    </source>
</evidence>
<keyword evidence="2" id="KW-1185">Reference proteome</keyword>
<protein>
    <submittedName>
        <fullName evidence="1">Uncharacterized protein</fullName>
    </submittedName>
</protein>
<name>A0ABP3X5F9_9ALTE</name>
<sequence length="119" mass="13788">MAEIVTLVTVLRSSFVQYFLSDMQHNLSQFLTDVTVKLEQTQLDDLRNSLSPMTGQMRDFQREYINEITDSSEKLEFFHERYCVDREVNPYVNGANLNLVCHTISSSSIIDTRKNSKTT</sequence>
<dbReference type="EMBL" id="BAAAFD010000016">
    <property type="protein sequence ID" value="GAA0859991.1"/>
    <property type="molecule type" value="Genomic_DNA"/>
</dbReference>
<comment type="caution">
    <text evidence="1">The sequence shown here is derived from an EMBL/GenBank/DDBJ whole genome shotgun (WGS) entry which is preliminary data.</text>
</comment>
<organism evidence="1 2">
    <name type="scientific">Aliiglaciecola litoralis</name>
    <dbReference type="NCBI Taxonomy" id="582857"/>
    <lineage>
        <taxon>Bacteria</taxon>
        <taxon>Pseudomonadati</taxon>
        <taxon>Pseudomonadota</taxon>
        <taxon>Gammaproteobacteria</taxon>
        <taxon>Alteromonadales</taxon>
        <taxon>Alteromonadaceae</taxon>
        <taxon>Aliiglaciecola</taxon>
    </lineage>
</organism>
<reference evidence="2" key="1">
    <citation type="journal article" date="2019" name="Int. J. Syst. Evol. Microbiol.">
        <title>The Global Catalogue of Microorganisms (GCM) 10K type strain sequencing project: providing services to taxonomists for standard genome sequencing and annotation.</title>
        <authorList>
            <consortium name="The Broad Institute Genomics Platform"/>
            <consortium name="The Broad Institute Genome Sequencing Center for Infectious Disease"/>
            <person name="Wu L."/>
            <person name="Ma J."/>
        </authorList>
    </citation>
    <scope>NUCLEOTIDE SEQUENCE [LARGE SCALE GENOMIC DNA]</scope>
    <source>
        <strain evidence="2">JCM 15896</strain>
    </source>
</reference>